<evidence type="ECO:0000313" key="1">
    <source>
        <dbReference type="EMBL" id="EER01785.1"/>
    </source>
</evidence>
<evidence type="ECO:0000313" key="2">
    <source>
        <dbReference type="Proteomes" id="UP000007800"/>
    </source>
</evidence>
<keyword evidence="2" id="KW-1185">Reference proteome</keyword>
<dbReference type="RefSeq" id="XP_002769067.1">
    <property type="nucleotide sequence ID" value="XM_002769021.1"/>
</dbReference>
<accession>C5LNA6</accession>
<dbReference type="InParanoid" id="C5LNA6"/>
<dbReference type="Proteomes" id="UP000007800">
    <property type="component" value="Unassembled WGS sequence"/>
</dbReference>
<dbReference type="SUPFAM" id="SSF55909">
    <property type="entry name" value="Pentein"/>
    <property type="match status" value="1"/>
</dbReference>
<sequence length="51" mass="5610">MCSPTDKTVSDAPLVNRWNDFDPLEEVVVGIADGSCFPPHEPACESEFNDQ</sequence>
<dbReference type="OrthoDB" id="10264242at2759"/>
<dbReference type="EMBL" id="GG683749">
    <property type="protein sequence ID" value="EER01785.1"/>
    <property type="molecule type" value="Genomic_DNA"/>
</dbReference>
<proteinExistence type="predicted"/>
<organism evidence="2">
    <name type="scientific">Perkinsus marinus (strain ATCC 50983 / TXsc)</name>
    <dbReference type="NCBI Taxonomy" id="423536"/>
    <lineage>
        <taxon>Eukaryota</taxon>
        <taxon>Sar</taxon>
        <taxon>Alveolata</taxon>
        <taxon>Perkinsozoa</taxon>
        <taxon>Perkinsea</taxon>
        <taxon>Perkinsida</taxon>
        <taxon>Perkinsidae</taxon>
        <taxon>Perkinsus</taxon>
    </lineage>
</organism>
<name>C5LNA6_PERM5</name>
<protein>
    <submittedName>
        <fullName evidence="1">Uncharacterized protein</fullName>
    </submittedName>
</protein>
<dbReference type="AlphaFoldDB" id="C5LNA6"/>
<dbReference type="Gene3D" id="3.75.10.10">
    <property type="entry name" value="L-arginine/glycine Amidinotransferase, Chain A"/>
    <property type="match status" value="1"/>
</dbReference>
<reference evidence="1 2" key="1">
    <citation type="submission" date="2008-07" db="EMBL/GenBank/DDBJ databases">
        <authorList>
            <person name="El-Sayed N."/>
            <person name="Caler E."/>
            <person name="Inman J."/>
            <person name="Amedeo P."/>
            <person name="Hass B."/>
            <person name="Wortman J."/>
        </authorList>
    </citation>
    <scope>NUCLEOTIDE SEQUENCE [LARGE SCALE GENOMIC DNA]</scope>
    <source>
        <strain evidence="2">ATCC 50983 / TXsc</strain>
    </source>
</reference>
<dbReference type="GeneID" id="9040367"/>
<gene>
    <name evidence="1" type="ORF">Pmar_PMAR015527</name>
</gene>